<organism evidence="1 2">
    <name type="scientific">Tremella mesenterica</name>
    <name type="common">Jelly fungus</name>
    <dbReference type="NCBI Taxonomy" id="5217"/>
    <lineage>
        <taxon>Eukaryota</taxon>
        <taxon>Fungi</taxon>
        <taxon>Dikarya</taxon>
        <taxon>Basidiomycota</taxon>
        <taxon>Agaricomycotina</taxon>
        <taxon>Tremellomycetes</taxon>
        <taxon>Tremellales</taxon>
        <taxon>Tremellaceae</taxon>
        <taxon>Tremella</taxon>
    </lineage>
</organism>
<reference evidence="1 2" key="1">
    <citation type="submission" date="2016-06" db="EMBL/GenBank/DDBJ databases">
        <title>Evolution of pathogenesis and genome organization in the Tremellales.</title>
        <authorList>
            <person name="Cuomo C."/>
            <person name="Litvintseva A."/>
            <person name="Heitman J."/>
            <person name="Chen Y."/>
            <person name="Sun S."/>
            <person name="Springer D."/>
            <person name="Dromer F."/>
            <person name="Young S."/>
            <person name="Zeng Q."/>
            <person name="Chapman S."/>
            <person name="Gujja S."/>
            <person name="Saif S."/>
            <person name="Birren B."/>
        </authorList>
    </citation>
    <scope>NUCLEOTIDE SEQUENCE [LARGE SCALE GENOMIC DNA]</scope>
    <source>
        <strain evidence="1 2">ATCC 28783</strain>
    </source>
</reference>
<proteinExistence type="predicted"/>
<dbReference type="InParanoid" id="A0A4Q1BVE6"/>
<accession>A0A4Q1BVE6</accession>
<dbReference type="EMBL" id="SDIL01000004">
    <property type="protein sequence ID" value="RXK42060.1"/>
    <property type="molecule type" value="Genomic_DNA"/>
</dbReference>
<name>A0A4Q1BVE6_TREME</name>
<keyword evidence="2" id="KW-1185">Reference proteome</keyword>
<dbReference type="AlphaFoldDB" id="A0A4Q1BVE6"/>
<gene>
    <name evidence="1" type="ORF">M231_00782</name>
</gene>
<dbReference type="Proteomes" id="UP000289152">
    <property type="component" value="Unassembled WGS sequence"/>
</dbReference>
<sequence length="180" mass="20018">MICGPWIQIVESLEEFWESLKDSLTPVTLTSPAIFFRPISVVRNTDSGEEESGWEIIPSLWLGPNTLDQAAKTQLISAMLSQVKDVVQLIAETGPSDLDKEDIVNQTIMAVRACCKARSELLEPARNFTTLVGRALSRDDPSSHGDPKVVKTERVKVLGDRNRIGTVRGEWVQAWPDEET</sequence>
<dbReference type="VEuPathDB" id="FungiDB:TREMEDRAFT_58857"/>
<protein>
    <submittedName>
        <fullName evidence="1">Uncharacterized protein</fullName>
    </submittedName>
</protein>
<comment type="caution">
    <text evidence="1">The sequence shown here is derived from an EMBL/GenBank/DDBJ whole genome shotgun (WGS) entry which is preliminary data.</text>
</comment>
<evidence type="ECO:0000313" key="2">
    <source>
        <dbReference type="Proteomes" id="UP000289152"/>
    </source>
</evidence>
<evidence type="ECO:0000313" key="1">
    <source>
        <dbReference type="EMBL" id="RXK42060.1"/>
    </source>
</evidence>